<keyword evidence="3" id="KW-1185">Reference proteome</keyword>
<organism evidence="2 3">
    <name type="scientific">Streptomyces shaanxiensis</name>
    <dbReference type="NCBI Taxonomy" id="653357"/>
    <lineage>
        <taxon>Bacteria</taxon>
        <taxon>Bacillati</taxon>
        <taxon>Actinomycetota</taxon>
        <taxon>Actinomycetes</taxon>
        <taxon>Kitasatosporales</taxon>
        <taxon>Streptomycetaceae</taxon>
        <taxon>Streptomyces</taxon>
    </lineage>
</organism>
<gene>
    <name evidence="2" type="ORF">GCM10022233_44600</name>
</gene>
<evidence type="ECO:0000256" key="1">
    <source>
        <dbReference type="SAM" id="MobiDB-lite"/>
    </source>
</evidence>
<sequence>MCSDRPKPRPKPDSSRPTTTWAASPPGDCTAAKRTTSAERHKAERLGRERAAREELRETVRRTVSKAADPHAGLHTRRYGASGT</sequence>
<feature type="compositionally biased region" description="Basic and acidic residues" evidence="1">
    <location>
        <begin position="1"/>
        <end position="14"/>
    </location>
</feature>
<evidence type="ECO:0000313" key="2">
    <source>
        <dbReference type="EMBL" id="GAA4065119.1"/>
    </source>
</evidence>
<reference evidence="3" key="1">
    <citation type="journal article" date="2019" name="Int. J. Syst. Evol. Microbiol.">
        <title>The Global Catalogue of Microorganisms (GCM) 10K type strain sequencing project: providing services to taxonomists for standard genome sequencing and annotation.</title>
        <authorList>
            <consortium name="The Broad Institute Genomics Platform"/>
            <consortium name="The Broad Institute Genome Sequencing Center for Infectious Disease"/>
            <person name="Wu L."/>
            <person name="Ma J."/>
        </authorList>
    </citation>
    <scope>NUCLEOTIDE SEQUENCE [LARGE SCALE GENOMIC DNA]</scope>
    <source>
        <strain evidence="3">JCM 16925</strain>
    </source>
</reference>
<accession>A0ABP7VDW5</accession>
<name>A0ABP7VDW5_9ACTN</name>
<feature type="region of interest" description="Disordered" evidence="1">
    <location>
        <begin position="1"/>
        <end position="84"/>
    </location>
</feature>
<proteinExistence type="predicted"/>
<feature type="compositionally biased region" description="Basic and acidic residues" evidence="1">
    <location>
        <begin position="36"/>
        <end position="61"/>
    </location>
</feature>
<comment type="caution">
    <text evidence="2">The sequence shown here is derived from an EMBL/GenBank/DDBJ whole genome shotgun (WGS) entry which is preliminary data.</text>
</comment>
<dbReference type="Proteomes" id="UP001499984">
    <property type="component" value="Unassembled WGS sequence"/>
</dbReference>
<dbReference type="EMBL" id="BAAAZY010000011">
    <property type="protein sequence ID" value="GAA4065119.1"/>
    <property type="molecule type" value="Genomic_DNA"/>
</dbReference>
<protein>
    <submittedName>
        <fullName evidence="2">Uncharacterized protein</fullName>
    </submittedName>
</protein>
<evidence type="ECO:0000313" key="3">
    <source>
        <dbReference type="Proteomes" id="UP001499984"/>
    </source>
</evidence>